<dbReference type="SUPFAM" id="SSF48726">
    <property type="entry name" value="Immunoglobulin"/>
    <property type="match status" value="2"/>
</dbReference>
<accession>A0A669D557</accession>
<sequence>MNVFNLIMSEVSVFTVVLCTLLCTGHAQDAVLTIEPSWSSLFFIGEFVTFKCDMNEGKDTDWKYKINKDGQDFFSYRINKDYKLKMTSTGDSGEYQCFGLRMSSRDTKKSNTVSISVLDKPRATLTAGTTIIPVGGSVTLTCSVQSSDGWKYEWFTNQRTSEFPNRDQQNRDIRVSHGGIYSCRGTRGNPDYYTDISDDVIIDITCEFSNLV</sequence>
<reference evidence="5" key="3">
    <citation type="submission" date="2025-09" db="UniProtKB">
        <authorList>
            <consortium name="Ensembl"/>
        </authorList>
    </citation>
    <scope>IDENTIFICATION</scope>
</reference>
<feature type="signal peptide" evidence="3">
    <location>
        <begin position="1"/>
        <end position="27"/>
    </location>
</feature>
<dbReference type="AlphaFoldDB" id="A0A669D557"/>
<dbReference type="InterPro" id="IPR036179">
    <property type="entry name" value="Ig-like_dom_sf"/>
</dbReference>
<dbReference type="InterPro" id="IPR003599">
    <property type="entry name" value="Ig_sub"/>
</dbReference>
<dbReference type="InterPro" id="IPR050488">
    <property type="entry name" value="Ig_Fc_receptor"/>
</dbReference>
<keyword evidence="1 3" id="KW-0732">Signal</keyword>
<dbReference type="GO" id="GO:0009897">
    <property type="term" value="C:external side of plasma membrane"/>
    <property type="evidence" value="ECO:0007669"/>
    <property type="project" value="TreeGrafter"/>
</dbReference>
<dbReference type="PANTHER" id="PTHR11481">
    <property type="entry name" value="IMMUNOGLOBULIN FC RECEPTOR"/>
    <property type="match status" value="1"/>
</dbReference>
<dbReference type="InParanoid" id="A0A669D557"/>
<evidence type="ECO:0000256" key="1">
    <source>
        <dbReference type="ARBA" id="ARBA00022729"/>
    </source>
</evidence>
<dbReference type="InterPro" id="IPR007110">
    <property type="entry name" value="Ig-like_dom"/>
</dbReference>
<feature type="chain" id="PRO_5025693767" description="Ig-like domain-containing protein" evidence="3">
    <location>
        <begin position="28"/>
        <end position="212"/>
    </location>
</feature>
<dbReference type="GO" id="GO:0007166">
    <property type="term" value="P:cell surface receptor signaling pathway"/>
    <property type="evidence" value="ECO:0007669"/>
    <property type="project" value="TreeGrafter"/>
</dbReference>
<dbReference type="Pfam" id="PF13895">
    <property type="entry name" value="Ig_2"/>
    <property type="match status" value="1"/>
</dbReference>
<evidence type="ECO:0000259" key="4">
    <source>
        <dbReference type="PROSITE" id="PS50835"/>
    </source>
</evidence>
<proteinExistence type="predicted"/>
<dbReference type="PROSITE" id="PS50835">
    <property type="entry name" value="IG_LIKE"/>
    <property type="match status" value="1"/>
</dbReference>
<dbReference type="GO" id="GO:0004888">
    <property type="term" value="F:transmembrane signaling receptor activity"/>
    <property type="evidence" value="ECO:0007669"/>
    <property type="project" value="TreeGrafter"/>
</dbReference>
<organism evidence="5 6">
    <name type="scientific">Oreochromis niloticus</name>
    <name type="common">Nile tilapia</name>
    <name type="synonym">Tilapia nilotica</name>
    <dbReference type="NCBI Taxonomy" id="8128"/>
    <lineage>
        <taxon>Eukaryota</taxon>
        <taxon>Metazoa</taxon>
        <taxon>Chordata</taxon>
        <taxon>Craniata</taxon>
        <taxon>Vertebrata</taxon>
        <taxon>Euteleostomi</taxon>
        <taxon>Actinopterygii</taxon>
        <taxon>Neopterygii</taxon>
        <taxon>Teleostei</taxon>
        <taxon>Neoteleostei</taxon>
        <taxon>Acanthomorphata</taxon>
        <taxon>Ovalentaria</taxon>
        <taxon>Cichlomorphae</taxon>
        <taxon>Cichliformes</taxon>
        <taxon>Cichlidae</taxon>
        <taxon>African cichlids</taxon>
        <taxon>Pseudocrenilabrinae</taxon>
        <taxon>Oreochromini</taxon>
        <taxon>Oreochromis</taxon>
    </lineage>
</organism>
<dbReference type="GO" id="GO:0006955">
    <property type="term" value="P:immune response"/>
    <property type="evidence" value="ECO:0007669"/>
    <property type="project" value="TreeGrafter"/>
</dbReference>
<gene>
    <name evidence="5" type="primary">LOC112846281</name>
</gene>
<protein>
    <recommendedName>
        <fullName evidence="4">Ig-like domain-containing protein</fullName>
    </recommendedName>
</protein>
<evidence type="ECO:0000256" key="2">
    <source>
        <dbReference type="ARBA" id="ARBA00023157"/>
    </source>
</evidence>
<evidence type="ECO:0000313" key="6">
    <source>
        <dbReference type="Proteomes" id="UP000005207"/>
    </source>
</evidence>
<reference evidence="6" key="1">
    <citation type="submission" date="2012-01" db="EMBL/GenBank/DDBJ databases">
        <title>The Genome Sequence of Oreochromis niloticus (Nile Tilapia).</title>
        <authorList>
            <consortium name="Broad Institute Genome Assembly Team"/>
            <consortium name="Broad Institute Sequencing Platform"/>
            <person name="Di Palma F."/>
            <person name="Johnson J."/>
            <person name="Lander E.S."/>
            <person name="Lindblad-Toh K."/>
        </authorList>
    </citation>
    <scope>NUCLEOTIDE SEQUENCE [LARGE SCALE GENOMIC DNA]</scope>
</reference>
<name>A0A669D557_ORENI</name>
<feature type="domain" description="Ig-like" evidence="4">
    <location>
        <begin position="121"/>
        <end position="197"/>
    </location>
</feature>
<keyword evidence="2" id="KW-1015">Disulfide bond</keyword>
<evidence type="ECO:0000313" key="5">
    <source>
        <dbReference type="Ensembl" id="ENSONIP00000054044.1"/>
    </source>
</evidence>
<dbReference type="SMART" id="SM00409">
    <property type="entry name" value="IG"/>
    <property type="match status" value="2"/>
</dbReference>
<reference evidence="5" key="2">
    <citation type="submission" date="2025-08" db="UniProtKB">
        <authorList>
            <consortium name="Ensembl"/>
        </authorList>
    </citation>
    <scope>IDENTIFICATION</scope>
</reference>
<dbReference type="Ensembl" id="ENSONIT00000064078.1">
    <property type="protein sequence ID" value="ENSONIP00000054044.1"/>
    <property type="gene ID" value="ENSONIG00000031181.1"/>
</dbReference>
<keyword evidence="6" id="KW-1185">Reference proteome</keyword>
<evidence type="ECO:0000256" key="3">
    <source>
        <dbReference type="SAM" id="SignalP"/>
    </source>
</evidence>
<dbReference type="PANTHER" id="PTHR11481:SF64">
    <property type="entry name" value="FC RECEPTOR-LIKE PROTEIN 4"/>
    <property type="match status" value="1"/>
</dbReference>
<dbReference type="GeneTree" id="ENSGT00990000203863"/>
<dbReference type="Proteomes" id="UP000005207">
    <property type="component" value="Linkage group LG3"/>
</dbReference>
<dbReference type="Gene3D" id="2.60.40.10">
    <property type="entry name" value="Immunoglobulins"/>
    <property type="match status" value="2"/>
</dbReference>
<dbReference type="InterPro" id="IPR013783">
    <property type="entry name" value="Ig-like_fold"/>
</dbReference>